<dbReference type="PANTHER" id="PTHR33164">
    <property type="entry name" value="TRANSCRIPTIONAL REGULATOR, MARR FAMILY"/>
    <property type="match status" value="1"/>
</dbReference>
<reference evidence="2 3" key="1">
    <citation type="submission" date="2020-04" db="EMBL/GenBank/DDBJ databases">
        <title>Novosphingobium sp. TW-4 isolated from soil.</title>
        <authorList>
            <person name="Dahal R.H."/>
            <person name="Chaudhary D.K."/>
        </authorList>
    </citation>
    <scope>NUCLEOTIDE SEQUENCE [LARGE SCALE GENOMIC DNA]</scope>
    <source>
        <strain evidence="2 3">TW-4</strain>
    </source>
</reference>
<dbReference type="SUPFAM" id="SSF46785">
    <property type="entry name" value="Winged helix' DNA-binding domain"/>
    <property type="match status" value="1"/>
</dbReference>
<dbReference type="GO" id="GO:0006950">
    <property type="term" value="P:response to stress"/>
    <property type="evidence" value="ECO:0007669"/>
    <property type="project" value="TreeGrafter"/>
</dbReference>
<evidence type="ECO:0000313" key="3">
    <source>
        <dbReference type="Proteomes" id="UP000583556"/>
    </source>
</evidence>
<name>A0A7Y0G7X4_9SPHN</name>
<protein>
    <submittedName>
        <fullName evidence="2">MarR family transcriptional regulator</fullName>
    </submittedName>
</protein>
<comment type="caution">
    <text evidence="2">The sequence shown here is derived from an EMBL/GenBank/DDBJ whole genome shotgun (WGS) entry which is preliminary data.</text>
</comment>
<organism evidence="2 3">
    <name type="scientific">Novosphingobium olei</name>
    <dbReference type="NCBI Taxonomy" id="2728851"/>
    <lineage>
        <taxon>Bacteria</taxon>
        <taxon>Pseudomonadati</taxon>
        <taxon>Pseudomonadota</taxon>
        <taxon>Alphaproteobacteria</taxon>
        <taxon>Sphingomonadales</taxon>
        <taxon>Sphingomonadaceae</taxon>
        <taxon>Novosphingobium</taxon>
    </lineage>
</organism>
<dbReference type="PROSITE" id="PS50995">
    <property type="entry name" value="HTH_MARR_2"/>
    <property type="match status" value="1"/>
</dbReference>
<evidence type="ECO:0000313" key="2">
    <source>
        <dbReference type="EMBL" id="NML92406.1"/>
    </source>
</evidence>
<dbReference type="InterPro" id="IPR036390">
    <property type="entry name" value="WH_DNA-bd_sf"/>
</dbReference>
<dbReference type="SMART" id="SM00347">
    <property type="entry name" value="HTH_MARR"/>
    <property type="match status" value="1"/>
</dbReference>
<dbReference type="InterPro" id="IPR000835">
    <property type="entry name" value="HTH_MarR-typ"/>
</dbReference>
<dbReference type="Gene3D" id="1.10.10.10">
    <property type="entry name" value="Winged helix-like DNA-binding domain superfamily/Winged helix DNA-binding domain"/>
    <property type="match status" value="1"/>
</dbReference>
<accession>A0A7Y0G7X4</accession>
<evidence type="ECO:0000259" key="1">
    <source>
        <dbReference type="PROSITE" id="PS50995"/>
    </source>
</evidence>
<dbReference type="PANTHER" id="PTHR33164:SF105">
    <property type="entry name" value="TRANSCRIPTIONAL REPRESSOR PROTEIN-RELATED"/>
    <property type="match status" value="1"/>
</dbReference>
<dbReference type="GO" id="GO:0003700">
    <property type="term" value="F:DNA-binding transcription factor activity"/>
    <property type="evidence" value="ECO:0007669"/>
    <property type="project" value="InterPro"/>
</dbReference>
<dbReference type="InterPro" id="IPR039422">
    <property type="entry name" value="MarR/SlyA-like"/>
</dbReference>
<dbReference type="AlphaFoldDB" id="A0A7Y0G7X4"/>
<sequence length="154" mass="16706">MRMQRTGSTKQPCVATTVRKANRALTRFYESALAPHGLSLAQYSLLDTLARAGELPLARLAERELLDRSSLTRALVPLERDGLVAVADGPARSRVATLTEAGTARIKAARKSWAMTQGTIVSKIGMRNWEALAVWLGQIAADANVLAEVPLELR</sequence>
<gene>
    <name evidence="2" type="ORF">HHL27_01820</name>
</gene>
<dbReference type="InterPro" id="IPR036388">
    <property type="entry name" value="WH-like_DNA-bd_sf"/>
</dbReference>
<proteinExistence type="predicted"/>
<feature type="domain" description="HTH marR-type" evidence="1">
    <location>
        <begin position="11"/>
        <end position="141"/>
    </location>
</feature>
<dbReference type="Proteomes" id="UP000583556">
    <property type="component" value="Unassembled WGS sequence"/>
</dbReference>
<dbReference type="Pfam" id="PF01047">
    <property type="entry name" value="MarR"/>
    <property type="match status" value="1"/>
</dbReference>
<dbReference type="EMBL" id="JABBGM010000001">
    <property type="protein sequence ID" value="NML92406.1"/>
    <property type="molecule type" value="Genomic_DNA"/>
</dbReference>
<keyword evidence="3" id="KW-1185">Reference proteome</keyword>